<feature type="compositionally biased region" description="Low complexity" evidence="1">
    <location>
        <begin position="357"/>
        <end position="372"/>
    </location>
</feature>
<name>A0A077ZV03_STYLE</name>
<protein>
    <submittedName>
        <fullName evidence="2">Uncharacterized protein</fullName>
    </submittedName>
</protein>
<feature type="region of interest" description="Disordered" evidence="1">
    <location>
        <begin position="151"/>
        <end position="170"/>
    </location>
</feature>
<feature type="compositionally biased region" description="Polar residues" evidence="1">
    <location>
        <begin position="426"/>
        <end position="438"/>
    </location>
</feature>
<reference evidence="2 3" key="1">
    <citation type="submission" date="2014-06" db="EMBL/GenBank/DDBJ databases">
        <authorList>
            <person name="Swart Estienne"/>
        </authorList>
    </citation>
    <scope>NUCLEOTIDE SEQUENCE [LARGE SCALE GENOMIC DNA]</scope>
    <source>
        <strain evidence="2 3">130c</strain>
    </source>
</reference>
<dbReference type="InParanoid" id="A0A077ZV03"/>
<evidence type="ECO:0000256" key="1">
    <source>
        <dbReference type="SAM" id="MobiDB-lite"/>
    </source>
</evidence>
<accession>A0A077ZV03</accession>
<evidence type="ECO:0000313" key="3">
    <source>
        <dbReference type="Proteomes" id="UP000039865"/>
    </source>
</evidence>
<feature type="region of interest" description="Disordered" evidence="1">
    <location>
        <begin position="357"/>
        <end position="379"/>
    </location>
</feature>
<organism evidence="2 3">
    <name type="scientific">Stylonychia lemnae</name>
    <name type="common">Ciliate</name>
    <dbReference type="NCBI Taxonomy" id="5949"/>
    <lineage>
        <taxon>Eukaryota</taxon>
        <taxon>Sar</taxon>
        <taxon>Alveolata</taxon>
        <taxon>Ciliophora</taxon>
        <taxon>Intramacronucleata</taxon>
        <taxon>Spirotrichea</taxon>
        <taxon>Stichotrichia</taxon>
        <taxon>Sporadotrichida</taxon>
        <taxon>Oxytrichidae</taxon>
        <taxon>Stylonychinae</taxon>
        <taxon>Stylonychia</taxon>
    </lineage>
</organism>
<feature type="compositionally biased region" description="Basic and acidic residues" evidence="1">
    <location>
        <begin position="439"/>
        <end position="466"/>
    </location>
</feature>
<proteinExistence type="predicted"/>
<sequence length="519" mass="60621">MNGVASANKSVNQKINNSQIELKPSLAQKTVATLQILNPSYQTAVNNSVSFSESEFAKAGVNKHSQQLGNSSKWFRQRYRSKAVPFNIIDIQDNPTASLNQSQYGQEYSINSFGGQSYYGLINYHQMKQDLQNPLPILTQQLTEDPEFNDNQKMYQRPKTTSGVQRRRKNRNSSIFQEGNDFKQQLINNYKVELDSSPQTRKYQNAPHRTQSDFNIEKKTLKRKKHQRSKTQLNLQTKKVSDLIYTNQQDLNLMRRKTITSASNQASFKRKRHTQQRQILINEMQNLNSLQTPIQNEKPKLKFPIQPQVQEIKIEKEQEESIANKAQSKQKSLFDVSKLIKDEKIIKREKSESKRQQQLIEQQIQQQQEKQQPTMSVQLSSKYQLKHQEDPKHRFQRLMNTGFDQSISLVKDRMDKLSQRLKRHNNNQNTSILSSQNKTIDEHRQKRQTISREHTHHESNREDHKSGNRSATRKSILLLDLNNKAVNNKKVSFQVGDEMISYHYESTTDNNIDIKPNNN</sequence>
<gene>
    <name evidence="2" type="primary">Contig9400.g10047</name>
    <name evidence="2" type="ORF">STYLEM_2396</name>
</gene>
<evidence type="ECO:0000313" key="2">
    <source>
        <dbReference type="EMBL" id="CDW73419.1"/>
    </source>
</evidence>
<dbReference type="AlphaFoldDB" id="A0A077ZV03"/>
<keyword evidence="3" id="KW-1185">Reference proteome</keyword>
<feature type="compositionally biased region" description="Polar residues" evidence="1">
    <location>
        <begin position="151"/>
        <end position="164"/>
    </location>
</feature>
<feature type="region of interest" description="Disordered" evidence="1">
    <location>
        <begin position="420"/>
        <end position="471"/>
    </location>
</feature>
<dbReference type="Proteomes" id="UP000039865">
    <property type="component" value="Unassembled WGS sequence"/>
</dbReference>
<dbReference type="EMBL" id="CCKQ01002328">
    <property type="protein sequence ID" value="CDW73419.1"/>
    <property type="molecule type" value="Genomic_DNA"/>
</dbReference>